<name>A0ABS1QZN7_9SPHI</name>
<keyword evidence="3" id="KW-1185">Reference proteome</keyword>
<organism evidence="2 3">
    <name type="scientific">Sphingobacterium faecale</name>
    <dbReference type="NCBI Taxonomy" id="2803775"/>
    <lineage>
        <taxon>Bacteria</taxon>
        <taxon>Pseudomonadati</taxon>
        <taxon>Bacteroidota</taxon>
        <taxon>Sphingobacteriia</taxon>
        <taxon>Sphingobacteriales</taxon>
        <taxon>Sphingobacteriaceae</taxon>
        <taxon>Sphingobacterium</taxon>
    </lineage>
</organism>
<comment type="caution">
    <text evidence="2">The sequence shown here is derived from an EMBL/GenBank/DDBJ whole genome shotgun (WGS) entry which is preliminary data.</text>
</comment>
<feature type="signal peptide" evidence="1">
    <location>
        <begin position="1"/>
        <end position="34"/>
    </location>
</feature>
<proteinExistence type="predicted"/>
<evidence type="ECO:0000313" key="2">
    <source>
        <dbReference type="EMBL" id="MBL1407545.1"/>
    </source>
</evidence>
<dbReference type="SUPFAM" id="SSF56300">
    <property type="entry name" value="Metallo-dependent phosphatases"/>
    <property type="match status" value="1"/>
</dbReference>
<reference evidence="2 3" key="1">
    <citation type="submission" date="2021-01" db="EMBL/GenBank/DDBJ databases">
        <title>C459-1 draft genome sequence.</title>
        <authorList>
            <person name="Zhang X.-F."/>
        </authorList>
    </citation>
    <scope>NUCLEOTIDE SEQUENCE [LARGE SCALE GENOMIC DNA]</scope>
    <source>
        <strain evidence="3">C459-1</strain>
    </source>
</reference>
<dbReference type="RefSeq" id="WP_202101339.1">
    <property type="nucleotide sequence ID" value="NZ_JAERTY010000001.1"/>
</dbReference>
<keyword evidence="1" id="KW-0732">Signal</keyword>
<evidence type="ECO:0000256" key="1">
    <source>
        <dbReference type="SAM" id="SignalP"/>
    </source>
</evidence>
<dbReference type="Gene3D" id="3.60.21.10">
    <property type="match status" value="1"/>
</dbReference>
<dbReference type="InterPro" id="IPR029052">
    <property type="entry name" value="Metallo-depent_PP-like"/>
</dbReference>
<gene>
    <name evidence="2" type="ORF">JKG61_02140</name>
</gene>
<sequence>MNNNNRRFFLKSSGLILGSFLLARLGMAKSPAQAARFNLRLDLKDVNFVFTGNLNRKQHLETTVAPILQNISAVYLDTGNFTAHSKAKTIDRVKQMNDLGCQAAALGRDELTMPETDLLTLARSCDFTLLNSLAVWQNRELSNRIKPFQLIQIVDRRVGVLAIGPVSLSGSEVHRLTSLAKRLREEEQCHMIICLVPEGHNKKKLKEIAEQSEAIDLFLCAATDAEVGLCYVLKNREHTDTTLIYGGKGGVEWGHYAANMESVGYVLPNTMGCYTPKNLPGLS</sequence>
<evidence type="ECO:0000313" key="3">
    <source>
        <dbReference type="Proteomes" id="UP000625283"/>
    </source>
</evidence>
<protein>
    <submittedName>
        <fullName evidence="2">Uncharacterized protein</fullName>
    </submittedName>
</protein>
<dbReference type="Proteomes" id="UP000625283">
    <property type="component" value="Unassembled WGS sequence"/>
</dbReference>
<feature type="chain" id="PRO_5045166225" evidence="1">
    <location>
        <begin position="35"/>
        <end position="283"/>
    </location>
</feature>
<accession>A0ABS1QZN7</accession>
<dbReference type="InterPro" id="IPR006311">
    <property type="entry name" value="TAT_signal"/>
</dbReference>
<dbReference type="EMBL" id="JAERTY010000001">
    <property type="protein sequence ID" value="MBL1407545.1"/>
    <property type="molecule type" value="Genomic_DNA"/>
</dbReference>
<dbReference type="PROSITE" id="PS51318">
    <property type="entry name" value="TAT"/>
    <property type="match status" value="1"/>
</dbReference>